<name>A0ABS2R6H1_9BACI</name>
<accession>A0ABS2R6H1</accession>
<proteinExistence type="predicted"/>
<gene>
    <name evidence="1" type="ORF">JOC94_002238</name>
</gene>
<organism evidence="1 2">
    <name type="scientific">Siminovitchia thermophila</name>
    <dbReference type="NCBI Taxonomy" id="1245522"/>
    <lineage>
        <taxon>Bacteria</taxon>
        <taxon>Bacillati</taxon>
        <taxon>Bacillota</taxon>
        <taxon>Bacilli</taxon>
        <taxon>Bacillales</taxon>
        <taxon>Bacillaceae</taxon>
        <taxon>Siminovitchia</taxon>
    </lineage>
</organism>
<comment type="caution">
    <text evidence="1">The sequence shown here is derived from an EMBL/GenBank/DDBJ whole genome shotgun (WGS) entry which is preliminary data.</text>
</comment>
<reference evidence="1 2" key="1">
    <citation type="submission" date="2021-01" db="EMBL/GenBank/DDBJ databases">
        <title>Genomic Encyclopedia of Type Strains, Phase IV (KMG-IV): sequencing the most valuable type-strain genomes for metagenomic binning, comparative biology and taxonomic classification.</title>
        <authorList>
            <person name="Goeker M."/>
        </authorList>
    </citation>
    <scope>NUCLEOTIDE SEQUENCE [LARGE SCALE GENOMIC DNA]</scope>
    <source>
        <strain evidence="1 2">DSM 105453</strain>
    </source>
</reference>
<dbReference type="Proteomes" id="UP000823485">
    <property type="component" value="Unassembled WGS sequence"/>
</dbReference>
<evidence type="ECO:0000313" key="1">
    <source>
        <dbReference type="EMBL" id="MBM7715251.1"/>
    </source>
</evidence>
<evidence type="ECO:0000313" key="2">
    <source>
        <dbReference type="Proteomes" id="UP000823485"/>
    </source>
</evidence>
<protein>
    <submittedName>
        <fullName evidence="1">Uncharacterized protein</fullName>
    </submittedName>
</protein>
<sequence>MEKEKPSLEELLSQVTEENKHEKIDFGIVGKELI</sequence>
<dbReference type="EMBL" id="JAFBFH010000013">
    <property type="protein sequence ID" value="MBM7715251.1"/>
    <property type="molecule type" value="Genomic_DNA"/>
</dbReference>
<keyword evidence="2" id="KW-1185">Reference proteome</keyword>